<dbReference type="Proteomes" id="UP000887565">
    <property type="component" value="Unplaced"/>
</dbReference>
<evidence type="ECO:0000313" key="3">
    <source>
        <dbReference type="WBParaSite" id="nRc.2.0.1.t37572-RA"/>
    </source>
</evidence>
<protein>
    <submittedName>
        <fullName evidence="3">Uncharacterized protein</fullName>
    </submittedName>
</protein>
<evidence type="ECO:0000313" key="2">
    <source>
        <dbReference type="Proteomes" id="UP000887565"/>
    </source>
</evidence>
<sequence length="59" mass="7122">MFCIAYLRLRRKNQVKKSYSRFQDSTHEKRRRNRSNVYNQGVRRIWAASPNPFASSESE</sequence>
<dbReference type="WBParaSite" id="nRc.2.0.1.t37572-RA">
    <property type="protein sequence ID" value="nRc.2.0.1.t37572-RA"/>
    <property type="gene ID" value="nRc.2.0.1.g37572"/>
</dbReference>
<proteinExistence type="predicted"/>
<feature type="region of interest" description="Disordered" evidence="1">
    <location>
        <begin position="18"/>
        <end position="41"/>
    </location>
</feature>
<keyword evidence="2" id="KW-1185">Reference proteome</keyword>
<accession>A0A915KFS0</accession>
<name>A0A915KFS0_ROMCU</name>
<reference evidence="3" key="1">
    <citation type="submission" date="2022-11" db="UniProtKB">
        <authorList>
            <consortium name="WormBaseParasite"/>
        </authorList>
    </citation>
    <scope>IDENTIFICATION</scope>
</reference>
<dbReference type="AlphaFoldDB" id="A0A915KFS0"/>
<organism evidence="2 3">
    <name type="scientific">Romanomermis culicivorax</name>
    <name type="common">Nematode worm</name>
    <dbReference type="NCBI Taxonomy" id="13658"/>
    <lineage>
        <taxon>Eukaryota</taxon>
        <taxon>Metazoa</taxon>
        <taxon>Ecdysozoa</taxon>
        <taxon>Nematoda</taxon>
        <taxon>Enoplea</taxon>
        <taxon>Dorylaimia</taxon>
        <taxon>Mermithida</taxon>
        <taxon>Mermithoidea</taxon>
        <taxon>Mermithidae</taxon>
        <taxon>Romanomermis</taxon>
    </lineage>
</organism>
<evidence type="ECO:0000256" key="1">
    <source>
        <dbReference type="SAM" id="MobiDB-lite"/>
    </source>
</evidence>